<feature type="region of interest" description="Disordered" evidence="1">
    <location>
        <begin position="144"/>
        <end position="176"/>
    </location>
</feature>
<sequence length="243" mass="27310">MHARTTTPASPPNASPNKATDDDPRLIDSLNVRVVYWKSKNDWFWRCQTPRYSFQSSEARDAYVGAAHQQFPDLVFFAHDPKAAPEDLSAKAINVPLSLNSYKPKRWLTSHSIPRKHGCRYGTNYWFPRLYIYNGTSQTILTNFATDVPKERSRSGSRSRSRSKGPGNSQSSQPRNPQLTLDLLIILTGIVLNPMINVTVWFPFLRSCRTPPPPSAPNQAITMSPQEAANILSFAEVSPTRHG</sequence>
<dbReference type="EMBL" id="BEXD01002144">
    <property type="protein sequence ID" value="GBB97147.1"/>
    <property type="molecule type" value="Genomic_DNA"/>
</dbReference>
<feature type="region of interest" description="Disordered" evidence="1">
    <location>
        <begin position="1"/>
        <end position="23"/>
    </location>
</feature>
<evidence type="ECO:0000313" key="4">
    <source>
        <dbReference type="Proteomes" id="UP000247702"/>
    </source>
</evidence>
<dbReference type="AlphaFoldDB" id="A0A2Z6R490"/>
<accession>A0A2Z6R490</accession>
<feature type="compositionally biased region" description="Polar residues" evidence="1">
    <location>
        <begin position="166"/>
        <end position="176"/>
    </location>
</feature>
<keyword evidence="2" id="KW-0472">Membrane</keyword>
<protein>
    <submittedName>
        <fullName evidence="3">Uncharacterized protein</fullName>
    </submittedName>
</protein>
<evidence type="ECO:0000256" key="1">
    <source>
        <dbReference type="SAM" id="MobiDB-lite"/>
    </source>
</evidence>
<organism evidence="3 4">
    <name type="scientific">Rhizophagus clarus</name>
    <dbReference type="NCBI Taxonomy" id="94130"/>
    <lineage>
        <taxon>Eukaryota</taxon>
        <taxon>Fungi</taxon>
        <taxon>Fungi incertae sedis</taxon>
        <taxon>Mucoromycota</taxon>
        <taxon>Glomeromycotina</taxon>
        <taxon>Glomeromycetes</taxon>
        <taxon>Glomerales</taxon>
        <taxon>Glomeraceae</taxon>
        <taxon>Rhizophagus</taxon>
    </lineage>
</organism>
<feature type="transmembrane region" description="Helical" evidence="2">
    <location>
        <begin position="183"/>
        <end position="204"/>
    </location>
</feature>
<keyword evidence="4" id="KW-1185">Reference proteome</keyword>
<name>A0A2Z6R490_9GLOM</name>
<keyword evidence="2" id="KW-1133">Transmembrane helix</keyword>
<dbReference type="Proteomes" id="UP000247702">
    <property type="component" value="Unassembled WGS sequence"/>
</dbReference>
<comment type="caution">
    <text evidence="3">The sequence shown here is derived from an EMBL/GenBank/DDBJ whole genome shotgun (WGS) entry which is preliminary data.</text>
</comment>
<proteinExistence type="predicted"/>
<evidence type="ECO:0000256" key="2">
    <source>
        <dbReference type="SAM" id="Phobius"/>
    </source>
</evidence>
<gene>
    <name evidence="3" type="ORF">RclHR1_29280002</name>
</gene>
<keyword evidence="2" id="KW-0812">Transmembrane</keyword>
<evidence type="ECO:0000313" key="3">
    <source>
        <dbReference type="EMBL" id="GBB97147.1"/>
    </source>
</evidence>
<reference evidence="3 4" key="1">
    <citation type="submission" date="2017-11" db="EMBL/GenBank/DDBJ databases">
        <title>The genome of Rhizophagus clarus HR1 reveals common genetic basis of auxotrophy among arbuscular mycorrhizal fungi.</title>
        <authorList>
            <person name="Kobayashi Y."/>
        </authorList>
    </citation>
    <scope>NUCLEOTIDE SEQUENCE [LARGE SCALE GENOMIC DNA]</scope>
    <source>
        <strain evidence="3 4">HR1</strain>
    </source>
</reference>